<keyword evidence="1" id="KW-0067">ATP-binding</keyword>
<feature type="compositionally biased region" description="Basic residues" evidence="2">
    <location>
        <begin position="302"/>
        <end position="316"/>
    </location>
</feature>
<dbReference type="SUPFAM" id="SSF53955">
    <property type="entry name" value="Lysozyme-like"/>
    <property type="match status" value="1"/>
</dbReference>
<dbReference type="InterPro" id="IPR011009">
    <property type="entry name" value="Kinase-like_dom_sf"/>
</dbReference>
<feature type="compositionally biased region" description="Polar residues" evidence="2">
    <location>
        <begin position="343"/>
        <end position="353"/>
    </location>
</feature>
<feature type="binding site" evidence="1">
    <location>
        <position position="49"/>
    </location>
    <ligand>
        <name>ATP</name>
        <dbReference type="ChEBI" id="CHEBI:30616"/>
    </ligand>
</feature>
<dbReference type="PROSITE" id="PS50011">
    <property type="entry name" value="PROTEIN_KINASE_DOM"/>
    <property type="match status" value="1"/>
</dbReference>
<keyword evidence="1" id="KW-0547">Nucleotide-binding</keyword>
<dbReference type="Proteomes" id="UP001237105">
    <property type="component" value="Unassembled WGS sequence"/>
</dbReference>
<dbReference type="RefSeq" id="WP_282535951.1">
    <property type="nucleotide sequence ID" value="NZ_JASCIS010000014.1"/>
</dbReference>
<keyword evidence="4" id="KW-0418">Kinase</keyword>
<name>A0ABT6SWV2_9ACTN</name>
<dbReference type="SMART" id="SM00220">
    <property type="entry name" value="S_TKc"/>
    <property type="match status" value="1"/>
</dbReference>
<feature type="region of interest" description="Disordered" evidence="2">
    <location>
        <begin position="336"/>
        <end position="371"/>
    </location>
</feature>
<dbReference type="Gene3D" id="3.30.200.20">
    <property type="entry name" value="Phosphorylase Kinase, domain 1"/>
    <property type="match status" value="1"/>
</dbReference>
<proteinExistence type="predicted"/>
<dbReference type="EMBL" id="JASCIS010000014">
    <property type="protein sequence ID" value="MDI3420066.1"/>
    <property type="molecule type" value="Genomic_DNA"/>
</dbReference>
<dbReference type="InterPro" id="IPR000719">
    <property type="entry name" value="Prot_kinase_dom"/>
</dbReference>
<dbReference type="InterPro" id="IPR017441">
    <property type="entry name" value="Protein_kinase_ATP_BS"/>
</dbReference>
<reference evidence="4 5" key="1">
    <citation type="submission" date="2023-05" db="EMBL/GenBank/DDBJ databases">
        <title>Draft genome sequence of Streptomyces sp. B-S-A12 isolated from a cave soil in Thailand.</title>
        <authorList>
            <person name="Chamroensaksri N."/>
            <person name="Muangham S."/>
        </authorList>
    </citation>
    <scope>NUCLEOTIDE SEQUENCE [LARGE SCALE GENOMIC DNA]</scope>
    <source>
        <strain evidence="4 5">B-S-A12</strain>
    </source>
</reference>
<dbReference type="Pfam" id="PF00069">
    <property type="entry name" value="Pkinase"/>
    <property type="match status" value="1"/>
</dbReference>
<dbReference type="SUPFAM" id="SSF56112">
    <property type="entry name" value="Protein kinase-like (PK-like)"/>
    <property type="match status" value="1"/>
</dbReference>
<comment type="caution">
    <text evidence="4">The sequence shown here is derived from an EMBL/GenBank/DDBJ whole genome shotgun (WGS) entry which is preliminary data.</text>
</comment>
<feature type="domain" description="Protein kinase" evidence="3">
    <location>
        <begin position="20"/>
        <end position="305"/>
    </location>
</feature>
<keyword evidence="4" id="KW-0808">Transferase</keyword>
<evidence type="ECO:0000259" key="3">
    <source>
        <dbReference type="PROSITE" id="PS50011"/>
    </source>
</evidence>
<dbReference type="PANTHER" id="PTHR24359:SF1">
    <property type="entry name" value="INHIBITOR OF NUCLEAR FACTOR KAPPA-B KINASE EPSILON SUBUNIT HOMOLOG 1-RELATED"/>
    <property type="match status" value="1"/>
</dbReference>
<protein>
    <submittedName>
        <fullName evidence="4">Serine/threonine-protein kinase</fullName>
    </submittedName>
</protein>
<evidence type="ECO:0000313" key="5">
    <source>
        <dbReference type="Proteomes" id="UP001237105"/>
    </source>
</evidence>
<evidence type="ECO:0000313" key="4">
    <source>
        <dbReference type="EMBL" id="MDI3420066.1"/>
    </source>
</evidence>
<dbReference type="CDD" id="cd14014">
    <property type="entry name" value="STKc_PknB_like"/>
    <property type="match status" value="1"/>
</dbReference>
<dbReference type="InterPro" id="IPR023346">
    <property type="entry name" value="Lysozyme-like_dom_sf"/>
</dbReference>
<keyword evidence="5" id="KW-1185">Reference proteome</keyword>
<accession>A0ABT6SWV2</accession>
<dbReference type="PANTHER" id="PTHR24359">
    <property type="entry name" value="SERINE/THREONINE-PROTEIN KINASE SBK1"/>
    <property type="match status" value="1"/>
</dbReference>
<dbReference type="Gene3D" id="1.10.510.10">
    <property type="entry name" value="Transferase(Phosphotransferase) domain 1"/>
    <property type="match status" value="1"/>
</dbReference>
<evidence type="ECO:0000256" key="1">
    <source>
        <dbReference type="PROSITE-ProRule" id="PRU10141"/>
    </source>
</evidence>
<dbReference type="Gene3D" id="1.10.530.10">
    <property type="match status" value="1"/>
</dbReference>
<feature type="region of interest" description="Disordered" evidence="2">
    <location>
        <begin position="294"/>
        <end position="316"/>
    </location>
</feature>
<sequence>MGLGSTPPIDVPDGYRVGPWRVTGPIGSGSWGSVYAAEHRADGTRAAVKFLRTDLLTPGQRGGMEELVAREVRFSLEADHPNLVRTHAAHTVRDPDRPKLDGLTALVMDRAEHNLHELLTAEPGGPLLSAERILEGVAAGLAHLHGRGWVHGDLKPANVLLAYDGSVWLADFGLTAELDGTHAYVPPLGTLDHVPPEWWSERTGAQGTKVRPSADVWAFGVVAHQVLSGGLHPFPGSTARARALAAQAYARGGAPLRLDESVPQAWRELIAACLRPDHGSRSRMDSGQLALRVRELADTGGHPRRRARGRRGRRSRQTAVLLAAAATVLAAATGSGLLPLTGDTGNSPPTDGRSQAPPVSAQNLADRADVPRTLRPHITNTAMRCADEAVTPALIAAILKAESGFDVDAHRVRRGKDGIEVPEHGVAMWTPEVFRDWAKDGDGDGRTDYMNPPDAISTMGSYLCYLARTFREHGMTADIQSLMAAAYRTSGKVVRAEGGVPERTREHVGRVRTYLAAYAE</sequence>
<dbReference type="GO" id="GO:0016301">
    <property type="term" value="F:kinase activity"/>
    <property type="evidence" value="ECO:0007669"/>
    <property type="project" value="UniProtKB-KW"/>
</dbReference>
<organism evidence="4 5">
    <name type="scientific">Streptomyces luteolus</name>
    <dbReference type="NCBI Taxonomy" id="3043615"/>
    <lineage>
        <taxon>Bacteria</taxon>
        <taxon>Bacillati</taxon>
        <taxon>Actinomycetota</taxon>
        <taxon>Actinomycetes</taxon>
        <taxon>Kitasatosporales</taxon>
        <taxon>Streptomycetaceae</taxon>
        <taxon>Streptomyces</taxon>
    </lineage>
</organism>
<evidence type="ECO:0000256" key="2">
    <source>
        <dbReference type="SAM" id="MobiDB-lite"/>
    </source>
</evidence>
<dbReference type="PROSITE" id="PS00107">
    <property type="entry name" value="PROTEIN_KINASE_ATP"/>
    <property type="match status" value="1"/>
</dbReference>
<gene>
    <name evidence="4" type="ORF">QIT00_16095</name>
</gene>